<comment type="caution">
    <text evidence="4">The sequence shown here is derived from an EMBL/GenBank/DDBJ whole genome shotgun (WGS) entry which is preliminary data.</text>
</comment>
<dbReference type="PANTHER" id="PTHR12128">
    <property type="entry name" value="DIHYDRODIPICOLINATE SYNTHASE"/>
    <property type="match status" value="1"/>
</dbReference>
<evidence type="ECO:0000256" key="3">
    <source>
        <dbReference type="PIRNR" id="PIRNR001365"/>
    </source>
</evidence>
<dbReference type="InterPro" id="IPR013785">
    <property type="entry name" value="Aldolase_TIM"/>
</dbReference>
<reference evidence="4 5" key="1">
    <citation type="submission" date="2022-02" db="EMBL/GenBank/DDBJ databases">
        <authorList>
            <person name="Min J."/>
        </authorList>
    </citation>
    <scope>NUCLEOTIDE SEQUENCE [LARGE SCALE GENOMIC DNA]</scope>
    <source>
        <strain evidence="4 5">GR10-1</strain>
    </source>
</reference>
<dbReference type="PIRSF" id="PIRSF001365">
    <property type="entry name" value="DHDPS"/>
    <property type="match status" value="1"/>
</dbReference>
<dbReference type="PANTHER" id="PTHR12128:SF66">
    <property type="entry name" value="4-HYDROXY-2-OXOGLUTARATE ALDOLASE, MITOCHONDRIAL"/>
    <property type="match status" value="1"/>
</dbReference>
<dbReference type="Pfam" id="PF00701">
    <property type="entry name" value="DHDPS"/>
    <property type="match status" value="1"/>
</dbReference>
<evidence type="ECO:0000313" key="5">
    <source>
        <dbReference type="Proteomes" id="UP001202248"/>
    </source>
</evidence>
<dbReference type="InterPro" id="IPR002220">
    <property type="entry name" value="DapA-like"/>
</dbReference>
<protein>
    <submittedName>
        <fullName evidence="4">Dihydrodipicolinate synthase family protein</fullName>
    </submittedName>
</protein>
<dbReference type="RefSeq" id="WP_240831863.1">
    <property type="nucleotide sequence ID" value="NZ_JAKWBL010000004.1"/>
</dbReference>
<evidence type="ECO:0000256" key="1">
    <source>
        <dbReference type="ARBA" id="ARBA00007592"/>
    </source>
</evidence>
<evidence type="ECO:0000313" key="4">
    <source>
        <dbReference type="EMBL" id="MCH5599835.1"/>
    </source>
</evidence>
<dbReference type="EMBL" id="JAKWBL010000004">
    <property type="protein sequence ID" value="MCH5599835.1"/>
    <property type="molecule type" value="Genomic_DNA"/>
</dbReference>
<organism evidence="4 5">
    <name type="scientific">Niabella ginsengisoli</name>
    <dbReference type="NCBI Taxonomy" id="522298"/>
    <lineage>
        <taxon>Bacteria</taxon>
        <taxon>Pseudomonadati</taxon>
        <taxon>Bacteroidota</taxon>
        <taxon>Chitinophagia</taxon>
        <taxon>Chitinophagales</taxon>
        <taxon>Chitinophagaceae</taxon>
        <taxon>Niabella</taxon>
    </lineage>
</organism>
<keyword evidence="5" id="KW-1185">Reference proteome</keyword>
<dbReference type="Gene3D" id="3.20.20.70">
    <property type="entry name" value="Aldolase class I"/>
    <property type="match status" value="1"/>
</dbReference>
<dbReference type="Proteomes" id="UP001202248">
    <property type="component" value="Unassembled WGS sequence"/>
</dbReference>
<proteinExistence type="inferred from homology"/>
<sequence length="313" mass="34714">MTPLNNNTCRGNWGTLLLPINADESIDFSRLSTQIDLLIAAGVDGIYSNGTAGEFHTQTEIEFDQINQILAEKCNAANMPFQIGVSHLVPAITLDRITRTKFLEPSAYQVILPDWVALTDVEAEQFFIKLAEVADTVPLVLYNPPHAKRVLSAASYANLFKKIPSLISVKLLDGDDKWYNEMKPLATRAAIFVPGHHLATGVHQGVAQGAYSNVACINPKAAQQWWQLINDDIDEALKVEAAIQSFFTAYIVPYAKAGYSNPALDKLLATTGNWAPIGTRLRWPYQWISEDDVSAVRKGAEHYLPAWFFQPIQ</sequence>
<name>A0ABS9SN82_9BACT</name>
<accession>A0ABS9SN82</accession>
<dbReference type="SMART" id="SM01130">
    <property type="entry name" value="DHDPS"/>
    <property type="match status" value="1"/>
</dbReference>
<comment type="similarity">
    <text evidence="1 3">Belongs to the DapA family.</text>
</comment>
<gene>
    <name evidence="4" type="ORF">MKP09_18910</name>
</gene>
<evidence type="ECO:0000256" key="2">
    <source>
        <dbReference type="ARBA" id="ARBA00023239"/>
    </source>
</evidence>
<keyword evidence="2 3" id="KW-0456">Lyase</keyword>
<dbReference type="CDD" id="cd00408">
    <property type="entry name" value="DHDPS-like"/>
    <property type="match status" value="1"/>
</dbReference>
<dbReference type="SUPFAM" id="SSF51569">
    <property type="entry name" value="Aldolase"/>
    <property type="match status" value="1"/>
</dbReference>